<protein>
    <recommendedName>
        <fullName evidence="4">DUF4259 domain-containing protein</fullName>
    </recommendedName>
</protein>
<keyword evidence="3" id="KW-1185">Reference proteome</keyword>
<evidence type="ECO:0000313" key="3">
    <source>
        <dbReference type="Proteomes" id="UP000426027"/>
    </source>
</evidence>
<organism evidence="2 3">
    <name type="scientific">Phnomibacter ginsenosidimutans</name>
    <dbReference type="NCBI Taxonomy" id="2676868"/>
    <lineage>
        <taxon>Bacteria</taxon>
        <taxon>Pseudomonadati</taxon>
        <taxon>Bacteroidota</taxon>
        <taxon>Chitinophagia</taxon>
        <taxon>Chitinophagales</taxon>
        <taxon>Chitinophagaceae</taxon>
        <taxon>Phnomibacter</taxon>
    </lineage>
</organism>
<accession>A0A6I6G8C2</accession>
<dbReference type="Proteomes" id="UP000426027">
    <property type="component" value="Chromosome"/>
</dbReference>
<evidence type="ECO:0000313" key="1">
    <source>
        <dbReference type="EMBL" id="QGW27068.1"/>
    </source>
</evidence>
<dbReference type="EMBL" id="CP046566">
    <property type="protein sequence ID" value="QGW27068.1"/>
    <property type="molecule type" value="Genomic_DNA"/>
</dbReference>
<evidence type="ECO:0000313" key="2">
    <source>
        <dbReference type="EMBL" id="QGW27703.1"/>
    </source>
</evidence>
<name>A0A6I6G8C2_9BACT</name>
<dbReference type="RefSeq" id="WP_157476445.1">
    <property type="nucleotide sequence ID" value="NZ_CP046566.1"/>
</dbReference>
<gene>
    <name evidence="1" type="ORF">GLV81_02165</name>
    <name evidence="2" type="ORF">GLV81_06015</name>
</gene>
<reference evidence="2 3" key="1">
    <citation type="submission" date="2019-11" db="EMBL/GenBank/DDBJ databases">
        <authorList>
            <person name="Im W.T."/>
        </authorList>
    </citation>
    <scope>NUCLEOTIDE SEQUENCE [LARGE SCALE GENOMIC DNA]</scope>
    <source>
        <strain evidence="2 3">SB-02</strain>
    </source>
</reference>
<dbReference type="EMBL" id="CP046566">
    <property type="protein sequence ID" value="QGW27703.1"/>
    <property type="molecule type" value="Genomic_DNA"/>
</dbReference>
<dbReference type="AlphaFoldDB" id="A0A6I6G8C2"/>
<dbReference type="KEGG" id="fls:GLV81_02165"/>
<proteinExistence type="predicted"/>
<evidence type="ECO:0008006" key="4">
    <source>
        <dbReference type="Google" id="ProtNLM"/>
    </source>
</evidence>
<dbReference type="KEGG" id="fls:GLV81_06015"/>
<sequence length="288" mass="33224">MGAWGTAISSNDTYADIYDEFFELYNDGLEVKEISQRLIQANQETINDTDDCNNFWFALAKAQWECKQLDTELYQRVKNIVDTGADIEVWRQLEADEKDLKKRKLVLDKFLADISIEKVKAKARKKKKESKILHPVFEKGDCVTFKLANGNYGGAVVLEAIYDTEYGNNLIAATRINQPSKPSLDDFRNSTVLVLNFAMWKDSPNIHWYSPIRHKNVESLIQIVGQIKVDKTYTYYNGNTTEFGSCADFDVWIIDGINRQLDFELSNNKSDKVIKIKELTGISKWKFW</sequence>